<dbReference type="InterPro" id="IPR016155">
    <property type="entry name" value="Mopterin_synth/thiamin_S_b"/>
</dbReference>
<protein>
    <submittedName>
        <fullName evidence="1">Sulfur carrier protein</fullName>
    </submittedName>
</protein>
<accession>A0A4R2NYM0</accession>
<keyword evidence="2" id="KW-1185">Reference proteome</keyword>
<sequence length="67" mass="7603">MITIQVNDKKQTFTENLTVYQLIEKLNIQTNGIAVAVNNDVVSKPNWKQREVMDQDNILIIKSTQGG</sequence>
<proteinExistence type="predicted"/>
<evidence type="ECO:0000313" key="2">
    <source>
        <dbReference type="Proteomes" id="UP000294564"/>
    </source>
</evidence>
<dbReference type="InterPro" id="IPR003749">
    <property type="entry name" value="ThiS/MoaD-like"/>
</dbReference>
<dbReference type="InterPro" id="IPR010035">
    <property type="entry name" value="Thi_S"/>
</dbReference>
<dbReference type="RefSeq" id="WP_132793454.1">
    <property type="nucleotide sequence ID" value="NZ_SLXM01000002.1"/>
</dbReference>
<dbReference type="NCBIfam" id="TIGR01683">
    <property type="entry name" value="thiS"/>
    <property type="match status" value="1"/>
</dbReference>
<gene>
    <name evidence="1" type="ORF">EV195_10273</name>
</gene>
<dbReference type="Proteomes" id="UP000294564">
    <property type="component" value="Unassembled WGS sequence"/>
</dbReference>
<comment type="caution">
    <text evidence="1">The sequence shown here is derived from an EMBL/GenBank/DDBJ whole genome shotgun (WGS) entry which is preliminary data.</text>
</comment>
<dbReference type="Pfam" id="PF02597">
    <property type="entry name" value="ThiS"/>
    <property type="match status" value="1"/>
</dbReference>
<evidence type="ECO:0000313" key="1">
    <source>
        <dbReference type="EMBL" id="TCP26734.1"/>
    </source>
</evidence>
<organism evidence="1 2">
    <name type="scientific">Tenacibaculum skagerrakense</name>
    <dbReference type="NCBI Taxonomy" id="186571"/>
    <lineage>
        <taxon>Bacteria</taxon>
        <taxon>Pseudomonadati</taxon>
        <taxon>Bacteroidota</taxon>
        <taxon>Flavobacteriia</taxon>
        <taxon>Flavobacteriales</taxon>
        <taxon>Flavobacteriaceae</taxon>
        <taxon>Tenacibaculum</taxon>
    </lineage>
</organism>
<dbReference type="SUPFAM" id="SSF54285">
    <property type="entry name" value="MoaD/ThiS"/>
    <property type="match status" value="1"/>
</dbReference>
<dbReference type="OrthoDB" id="1525151at2"/>
<dbReference type="PANTHER" id="PTHR34472">
    <property type="entry name" value="SULFUR CARRIER PROTEIN THIS"/>
    <property type="match status" value="1"/>
</dbReference>
<name>A0A4R2NYM0_9FLAO</name>
<dbReference type="AlphaFoldDB" id="A0A4R2NYM0"/>
<dbReference type="InterPro" id="IPR012675">
    <property type="entry name" value="Beta-grasp_dom_sf"/>
</dbReference>
<dbReference type="PANTHER" id="PTHR34472:SF1">
    <property type="entry name" value="SULFUR CARRIER PROTEIN THIS"/>
    <property type="match status" value="1"/>
</dbReference>
<reference evidence="1 2" key="1">
    <citation type="submission" date="2019-03" db="EMBL/GenBank/DDBJ databases">
        <title>Genomic Encyclopedia of Type Strains, Phase IV (KMG-IV): sequencing the most valuable type-strain genomes for metagenomic binning, comparative biology and taxonomic classification.</title>
        <authorList>
            <person name="Goeker M."/>
        </authorList>
    </citation>
    <scope>NUCLEOTIDE SEQUENCE [LARGE SCALE GENOMIC DNA]</scope>
    <source>
        <strain evidence="1 2">DSM 14836</strain>
    </source>
</reference>
<dbReference type="EMBL" id="SLXM01000002">
    <property type="protein sequence ID" value="TCP26734.1"/>
    <property type="molecule type" value="Genomic_DNA"/>
</dbReference>
<dbReference type="Gene3D" id="3.10.20.30">
    <property type="match status" value="1"/>
</dbReference>
<dbReference type="CDD" id="cd00565">
    <property type="entry name" value="Ubl_ThiS"/>
    <property type="match status" value="1"/>
</dbReference>